<name>A0ABW5S246_9BACL</name>
<sequence length="253" mass="30072">MGKTDQIREVLLTTICCDKKQSKISREDNIILSGQKYYSSTDADMSNFAVGFYEIVYKDILNSKPLLKHNGSLWNNEYAGDTMNSFNTVANITPRAGKSRVQRTAMEEWPEYLQNYYRKYHCLANFWILPMEIGRTTKGILNKAINPTGDYMDRFLEMVHSKIRFYGYDREYFRCFNCWGEFTDKHFLINSYLNEELKIELYSNFNEDKSRKFIKKALEKIGQRAECIAESEYANKLWEYFNEWNLFKEIRSV</sequence>
<comment type="caution">
    <text evidence="1">The sequence shown here is derived from an EMBL/GenBank/DDBJ whole genome shotgun (WGS) entry which is preliminary data.</text>
</comment>
<protein>
    <submittedName>
        <fullName evidence="1">Uncharacterized protein</fullName>
    </submittedName>
</protein>
<gene>
    <name evidence="1" type="ORF">ACFSUE_06230</name>
</gene>
<organism evidence="1 2">
    <name type="scientific">Sporolactobacillus shoreicorticis</name>
    <dbReference type="NCBI Taxonomy" id="1923877"/>
    <lineage>
        <taxon>Bacteria</taxon>
        <taxon>Bacillati</taxon>
        <taxon>Bacillota</taxon>
        <taxon>Bacilli</taxon>
        <taxon>Bacillales</taxon>
        <taxon>Sporolactobacillaceae</taxon>
        <taxon>Sporolactobacillus</taxon>
    </lineage>
</organism>
<evidence type="ECO:0000313" key="2">
    <source>
        <dbReference type="Proteomes" id="UP001597399"/>
    </source>
</evidence>
<reference evidence="2" key="1">
    <citation type="journal article" date="2019" name="Int. J. Syst. Evol. Microbiol.">
        <title>The Global Catalogue of Microorganisms (GCM) 10K type strain sequencing project: providing services to taxonomists for standard genome sequencing and annotation.</title>
        <authorList>
            <consortium name="The Broad Institute Genomics Platform"/>
            <consortium name="The Broad Institute Genome Sequencing Center for Infectious Disease"/>
            <person name="Wu L."/>
            <person name="Ma J."/>
        </authorList>
    </citation>
    <scope>NUCLEOTIDE SEQUENCE [LARGE SCALE GENOMIC DNA]</scope>
    <source>
        <strain evidence="2">TISTR 2466</strain>
    </source>
</reference>
<dbReference type="Proteomes" id="UP001597399">
    <property type="component" value="Unassembled WGS sequence"/>
</dbReference>
<proteinExistence type="predicted"/>
<dbReference type="RefSeq" id="WP_253058263.1">
    <property type="nucleotide sequence ID" value="NZ_JAMXWM010000002.1"/>
</dbReference>
<accession>A0ABW5S246</accession>
<dbReference type="EMBL" id="JBHUMQ010000015">
    <property type="protein sequence ID" value="MFD2693227.1"/>
    <property type="molecule type" value="Genomic_DNA"/>
</dbReference>
<evidence type="ECO:0000313" key="1">
    <source>
        <dbReference type="EMBL" id="MFD2693227.1"/>
    </source>
</evidence>
<keyword evidence="2" id="KW-1185">Reference proteome</keyword>